<evidence type="ECO:0000313" key="2">
    <source>
        <dbReference type="EMBL" id="TYR72512.1"/>
    </source>
</evidence>
<name>A0A5D4K5M1_9BACI</name>
<dbReference type="PROSITE" id="PS51186">
    <property type="entry name" value="GNAT"/>
    <property type="match status" value="1"/>
</dbReference>
<evidence type="ECO:0000259" key="1">
    <source>
        <dbReference type="PROSITE" id="PS51186"/>
    </source>
</evidence>
<dbReference type="EMBL" id="VTEH01000033">
    <property type="protein sequence ID" value="TYR72512.1"/>
    <property type="molecule type" value="Genomic_DNA"/>
</dbReference>
<feature type="domain" description="N-acetyltransferase" evidence="1">
    <location>
        <begin position="3"/>
        <end position="156"/>
    </location>
</feature>
<dbReference type="AlphaFoldDB" id="A0A5D4K5M1"/>
<dbReference type="PANTHER" id="PTHR43415:SF3">
    <property type="entry name" value="GNAT-FAMILY ACETYLTRANSFERASE"/>
    <property type="match status" value="1"/>
</dbReference>
<dbReference type="Gene3D" id="3.40.630.30">
    <property type="match status" value="1"/>
</dbReference>
<dbReference type="PANTHER" id="PTHR43415">
    <property type="entry name" value="SPERMIDINE N(1)-ACETYLTRANSFERASE"/>
    <property type="match status" value="1"/>
</dbReference>
<comment type="caution">
    <text evidence="2">The sequence shown here is derived from an EMBL/GenBank/DDBJ whole genome shotgun (WGS) entry which is preliminary data.</text>
</comment>
<dbReference type="Proteomes" id="UP000323317">
    <property type="component" value="Unassembled WGS sequence"/>
</dbReference>
<proteinExistence type="predicted"/>
<accession>A0A5D4K5M1</accession>
<keyword evidence="2" id="KW-0808">Transferase</keyword>
<dbReference type="InterPro" id="IPR000182">
    <property type="entry name" value="GNAT_dom"/>
</dbReference>
<dbReference type="InterPro" id="IPR016181">
    <property type="entry name" value="Acyl_CoA_acyltransferase"/>
</dbReference>
<dbReference type="GO" id="GO:0016747">
    <property type="term" value="F:acyltransferase activity, transferring groups other than amino-acyl groups"/>
    <property type="evidence" value="ECO:0007669"/>
    <property type="project" value="InterPro"/>
</dbReference>
<organism evidence="2 3">
    <name type="scientific">Rossellomorea vietnamensis</name>
    <dbReference type="NCBI Taxonomy" id="218284"/>
    <lineage>
        <taxon>Bacteria</taxon>
        <taxon>Bacillati</taxon>
        <taxon>Bacillota</taxon>
        <taxon>Bacilli</taxon>
        <taxon>Bacillales</taxon>
        <taxon>Bacillaceae</taxon>
        <taxon>Rossellomorea</taxon>
    </lineage>
</organism>
<dbReference type="Pfam" id="PF00583">
    <property type="entry name" value="Acetyltransf_1"/>
    <property type="match status" value="1"/>
</dbReference>
<dbReference type="RefSeq" id="WP_148948885.1">
    <property type="nucleotide sequence ID" value="NZ_JBNIKK010000040.1"/>
</dbReference>
<gene>
    <name evidence="2" type="ORF">FZC79_22490</name>
</gene>
<sequence>MSYTLRKRTKEDVLEFITWTYDGDYSFYDNNIQEEKVQGFLQSIDTDRYFSIINDEGELMGNCEFFNVGEDGEEIIAVGVQMKPVLTGKGNGLKFIKTIIEQGRERIGYTHLELAVVDFNQRAIRVYEQAGFKRKGEFQNCIRGREYRFIIMEKDW</sequence>
<dbReference type="SUPFAM" id="SSF55729">
    <property type="entry name" value="Acyl-CoA N-acyltransferases (Nat)"/>
    <property type="match status" value="1"/>
</dbReference>
<protein>
    <submittedName>
        <fullName evidence="2">GNAT family N-acetyltransferase</fullName>
    </submittedName>
</protein>
<reference evidence="2 3" key="1">
    <citation type="submission" date="2019-08" db="EMBL/GenBank/DDBJ databases">
        <title>Bacillus genomes from the desert of Cuatro Cienegas, Coahuila.</title>
        <authorList>
            <person name="Olmedo-Alvarez G."/>
        </authorList>
    </citation>
    <scope>NUCLEOTIDE SEQUENCE [LARGE SCALE GENOMIC DNA]</scope>
    <source>
        <strain evidence="2 3">CH40_1T</strain>
    </source>
</reference>
<evidence type="ECO:0000313" key="3">
    <source>
        <dbReference type="Proteomes" id="UP000323317"/>
    </source>
</evidence>